<name>A0ABQ3YS66_9ACTN</name>
<gene>
    <name evidence="8" type="ORF">Adu01nite_17710</name>
</gene>
<feature type="domain" description="3-hydroxyisobutyrate dehydrogenase-like NAD-binding" evidence="7">
    <location>
        <begin position="158"/>
        <end position="275"/>
    </location>
</feature>
<dbReference type="InterPro" id="IPR006115">
    <property type="entry name" value="6PGDH_NADP-bd"/>
</dbReference>
<evidence type="ECO:0000256" key="2">
    <source>
        <dbReference type="ARBA" id="ARBA00023002"/>
    </source>
</evidence>
<dbReference type="Gene3D" id="1.10.1040.10">
    <property type="entry name" value="N-(1-d-carboxylethyl)-l-norvaline Dehydrogenase, domain 2"/>
    <property type="match status" value="1"/>
</dbReference>
<evidence type="ECO:0000256" key="1">
    <source>
        <dbReference type="ARBA" id="ARBA00009080"/>
    </source>
</evidence>
<dbReference type="PANTHER" id="PTHR43580">
    <property type="entry name" value="OXIDOREDUCTASE GLYR1-RELATED"/>
    <property type="match status" value="1"/>
</dbReference>
<dbReference type="Pfam" id="PF14833">
    <property type="entry name" value="NAD_binding_11"/>
    <property type="match status" value="1"/>
</dbReference>
<keyword evidence="5" id="KW-0732">Signal</keyword>
<feature type="compositionally biased region" description="Basic and acidic residues" evidence="4">
    <location>
        <begin position="290"/>
        <end position="300"/>
    </location>
</feature>
<evidence type="ECO:0000313" key="8">
    <source>
        <dbReference type="EMBL" id="GIE00421.1"/>
    </source>
</evidence>
<dbReference type="EMBL" id="BOML01000014">
    <property type="protein sequence ID" value="GIE00421.1"/>
    <property type="molecule type" value="Genomic_DNA"/>
</dbReference>
<dbReference type="InterPro" id="IPR008927">
    <property type="entry name" value="6-PGluconate_DH-like_C_sf"/>
</dbReference>
<evidence type="ECO:0000256" key="3">
    <source>
        <dbReference type="ARBA" id="ARBA00023027"/>
    </source>
</evidence>
<evidence type="ECO:0000256" key="5">
    <source>
        <dbReference type="SAM" id="SignalP"/>
    </source>
</evidence>
<dbReference type="Pfam" id="PF03446">
    <property type="entry name" value="NAD_binding_2"/>
    <property type="match status" value="1"/>
</dbReference>
<sequence length="300" mass="31290">MKSMVLGFLGLGVMGRPMAANLVAAGNELVVWTRSGAELPGARSASRPGEVFAQADVVFLMLANAAAIDAVVIGPEVAGCTVVHMGTTAPEYSAGLGERIRAAGGRYVEAPVSGSRGPAEAGQLVAMLAGEEDDRDRVRPLLAPMCREVVDCGPVPQGLLMKLAVNTFLISMVTGLAEAFHFAQGVGLDPALLKEVLDAGPMASFVSRGKAGKIVEEDFAVQAAIRDVHYNNRLVVEAARQHGLAAPLLDVCRELYAETEELGRGGEDMASVIHAVRARTRSRPAGTHLGDGRSGDRGLA</sequence>
<evidence type="ECO:0000259" key="6">
    <source>
        <dbReference type="Pfam" id="PF03446"/>
    </source>
</evidence>
<dbReference type="PIRSF" id="PIRSF000103">
    <property type="entry name" value="HIBADH"/>
    <property type="match status" value="1"/>
</dbReference>
<dbReference type="InterPro" id="IPR029154">
    <property type="entry name" value="HIBADH-like_NADP-bd"/>
</dbReference>
<comment type="similarity">
    <text evidence="1">Belongs to the HIBADH-related family.</text>
</comment>
<dbReference type="InterPro" id="IPR002204">
    <property type="entry name" value="3-OH-isobutyrate_DH-rel_CS"/>
</dbReference>
<dbReference type="InterPro" id="IPR013328">
    <property type="entry name" value="6PGD_dom2"/>
</dbReference>
<evidence type="ECO:0000313" key="9">
    <source>
        <dbReference type="Proteomes" id="UP000637628"/>
    </source>
</evidence>
<dbReference type="Gene3D" id="3.40.50.720">
    <property type="entry name" value="NAD(P)-binding Rossmann-like Domain"/>
    <property type="match status" value="1"/>
</dbReference>
<feature type="chain" id="PRO_5046850767" evidence="5">
    <location>
        <begin position="20"/>
        <end position="300"/>
    </location>
</feature>
<proteinExistence type="inferred from homology"/>
<dbReference type="SUPFAM" id="SSF51735">
    <property type="entry name" value="NAD(P)-binding Rossmann-fold domains"/>
    <property type="match status" value="1"/>
</dbReference>
<reference evidence="8 9" key="1">
    <citation type="submission" date="2021-01" db="EMBL/GenBank/DDBJ databases">
        <title>Whole genome shotgun sequence of Actinoplanes durhamensis NBRC 14914.</title>
        <authorList>
            <person name="Komaki H."/>
            <person name="Tamura T."/>
        </authorList>
    </citation>
    <scope>NUCLEOTIDE SEQUENCE [LARGE SCALE GENOMIC DNA]</scope>
    <source>
        <strain evidence="8 9">NBRC 14914</strain>
    </source>
</reference>
<dbReference type="PROSITE" id="PS00895">
    <property type="entry name" value="3_HYDROXYISOBUT_DH"/>
    <property type="match status" value="1"/>
</dbReference>
<organism evidence="8 9">
    <name type="scientific">Paractinoplanes durhamensis</name>
    <dbReference type="NCBI Taxonomy" id="113563"/>
    <lineage>
        <taxon>Bacteria</taxon>
        <taxon>Bacillati</taxon>
        <taxon>Actinomycetota</taxon>
        <taxon>Actinomycetes</taxon>
        <taxon>Micromonosporales</taxon>
        <taxon>Micromonosporaceae</taxon>
        <taxon>Paractinoplanes</taxon>
    </lineage>
</organism>
<dbReference type="PANTHER" id="PTHR43580:SF2">
    <property type="entry name" value="CYTOKINE-LIKE NUCLEAR FACTOR N-PAC"/>
    <property type="match status" value="1"/>
</dbReference>
<feature type="region of interest" description="Disordered" evidence="4">
    <location>
        <begin position="280"/>
        <end position="300"/>
    </location>
</feature>
<keyword evidence="2" id="KW-0560">Oxidoreductase</keyword>
<dbReference type="InterPro" id="IPR051265">
    <property type="entry name" value="HIBADH-related_NP60_sf"/>
</dbReference>
<comment type="caution">
    <text evidence="8">The sequence shown here is derived from an EMBL/GenBank/DDBJ whole genome shotgun (WGS) entry which is preliminary data.</text>
</comment>
<dbReference type="InterPro" id="IPR015815">
    <property type="entry name" value="HIBADH-related"/>
</dbReference>
<evidence type="ECO:0000256" key="4">
    <source>
        <dbReference type="SAM" id="MobiDB-lite"/>
    </source>
</evidence>
<keyword evidence="9" id="KW-1185">Reference proteome</keyword>
<dbReference type="SUPFAM" id="SSF48179">
    <property type="entry name" value="6-phosphogluconate dehydrogenase C-terminal domain-like"/>
    <property type="match status" value="1"/>
</dbReference>
<feature type="domain" description="6-phosphogluconate dehydrogenase NADP-binding" evidence="6">
    <location>
        <begin position="6"/>
        <end position="152"/>
    </location>
</feature>
<feature type="signal peptide" evidence="5">
    <location>
        <begin position="1"/>
        <end position="19"/>
    </location>
</feature>
<dbReference type="InterPro" id="IPR036291">
    <property type="entry name" value="NAD(P)-bd_dom_sf"/>
</dbReference>
<accession>A0ABQ3YS66</accession>
<evidence type="ECO:0000259" key="7">
    <source>
        <dbReference type="Pfam" id="PF14833"/>
    </source>
</evidence>
<dbReference type="Proteomes" id="UP000637628">
    <property type="component" value="Unassembled WGS sequence"/>
</dbReference>
<keyword evidence="3" id="KW-0520">NAD</keyword>
<protein>
    <submittedName>
        <fullName evidence="8">Dehydrogenase</fullName>
    </submittedName>
</protein>